<evidence type="ECO:0000313" key="2">
    <source>
        <dbReference type="EMBL" id="OJJ73871.1"/>
    </source>
</evidence>
<evidence type="ECO:0000259" key="1">
    <source>
        <dbReference type="Pfam" id="PF01636"/>
    </source>
</evidence>
<dbReference type="EMBL" id="KV878682">
    <property type="protein sequence ID" value="OJJ73871.1"/>
    <property type="molecule type" value="Genomic_DNA"/>
</dbReference>
<dbReference type="Proteomes" id="UP000184499">
    <property type="component" value="Unassembled WGS sequence"/>
</dbReference>
<protein>
    <recommendedName>
        <fullName evidence="1">Aminoglycoside phosphotransferase domain-containing protein</fullName>
    </recommendedName>
</protein>
<dbReference type="SUPFAM" id="SSF56112">
    <property type="entry name" value="Protein kinase-like (PK-like)"/>
    <property type="match status" value="1"/>
</dbReference>
<dbReference type="Pfam" id="PF01636">
    <property type="entry name" value="APH"/>
    <property type="match status" value="1"/>
</dbReference>
<dbReference type="AlphaFoldDB" id="A0A1L9UQE1"/>
<dbReference type="InterPro" id="IPR002575">
    <property type="entry name" value="Aminoglycoside_PTrfase"/>
</dbReference>
<gene>
    <name evidence="2" type="ORF">ASPBRDRAFT_29042</name>
</gene>
<dbReference type="RefSeq" id="XP_067481119.1">
    <property type="nucleotide sequence ID" value="XM_067622597.1"/>
</dbReference>
<feature type="domain" description="Aminoglycoside phosphotransferase" evidence="1">
    <location>
        <begin position="64"/>
        <end position="249"/>
    </location>
</feature>
<dbReference type="OrthoDB" id="8300194at2759"/>
<sequence length="288" mass="33153">MDYDTWFKNLPIEERKKVEEIRSLVQGDKTIWEKGSKRVLEAKIGGGKVVAVNVKSFSMFRRSVAAMMQYAHDNGILAPRVLGCWDVGLQRTVMEPHNTVMVTDRVPGQSLDKIWHSLNALQKENIEVQLRQQIRKMRELTQPYIGRIGNEMTSDVFDCTGFKRDMGPFASEELFDAWSLEKIKCPISRAFWEGCLPSMRENKEPPRFVLTHGNLVADNIMVQDGQITGIVGWSCSAFLPEYMEYAMATVIHRKRMQEWWLPVLERVLEPAGYFRCKYVSAACVRTPK</sequence>
<dbReference type="PANTHER" id="PTHR21310">
    <property type="entry name" value="AMINOGLYCOSIDE PHOSPHOTRANSFERASE-RELATED-RELATED"/>
    <property type="match status" value="1"/>
</dbReference>
<dbReference type="GeneID" id="93575085"/>
<dbReference type="Gene3D" id="3.30.200.150">
    <property type="match status" value="1"/>
</dbReference>
<name>A0A1L9UQE1_ASPBC</name>
<dbReference type="PANTHER" id="PTHR21310:SF58">
    <property type="entry name" value="AMINOGLYCOSIDE PHOSPHOTRANSFERASE DOMAIN-CONTAINING PROTEIN"/>
    <property type="match status" value="1"/>
</dbReference>
<dbReference type="VEuPathDB" id="FungiDB:ASPBRDRAFT_29042"/>
<keyword evidence="3" id="KW-1185">Reference proteome</keyword>
<dbReference type="Gene3D" id="3.90.1200.10">
    <property type="match status" value="1"/>
</dbReference>
<evidence type="ECO:0000313" key="3">
    <source>
        <dbReference type="Proteomes" id="UP000184499"/>
    </source>
</evidence>
<reference evidence="3" key="1">
    <citation type="journal article" date="2017" name="Genome Biol.">
        <title>Comparative genomics reveals high biological diversity and specific adaptations in the industrially and medically important fungal genus Aspergillus.</title>
        <authorList>
            <person name="de Vries R.P."/>
            <person name="Riley R."/>
            <person name="Wiebenga A."/>
            <person name="Aguilar-Osorio G."/>
            <person name="Amillis S."/>
            <person name="Uchima C.A."/>
            <person name="Anderluh G."/>
            <person name="Asadollahi M."/>
            <person name="Askin M."/>
            <person name="Barry K."/>
            <person name="Battaglia E."/>
            <person name="Bayram O."/>
            <person name="Benocci T."/>
            <person name="Braus-Stromeyer S.A."/>
            <person name="Caldana C."/>
            <person name="Canovas D."/>
            <person name="Cerqueira G.C."/>
            <person name="Chen F."/>
            <person name="Chen W."/>
            <person name="Choi C."/>
            <person name="Clum A."/>
            <person name="Dos Santos R.A."/>
            <person name="Damasio A.R."/>
            <person name="Diallinas G."/>
            <person name="Emri T."/>
            <person name="Fekete E."/>
            <person name="Flipphi M."/>
            <person name="Freyberg S."/>
            <person name="Gallo A."/>
            <person name="Gournas C."/>
            <person name="Habgood R."/>
            <person name="Hainaut M."/>
            <person name="Harispe M.L."/>
            <person name="Henrissat B."/>
            <person name="Hilden K.S."/>
            <person name="Hope R."/>
            <person name="Hossain A."/>
            <person name="Karabika E."/>
            <person name="Karaffa L."/>
            <person name="Karanyi Z."/>
            <person name="Krasevec N."/>
            <person name="Kuo A."/>
            <person name="Kusch H."/>
            <person name="LaButti K."/>
            <person name="Lagendijk E.L."/>
            <person name="Lapidus A."/>
            <person name="Levasseur A."/>
            <person name="Lindquist E."/>
            <person name="Lipzen A."/>
            <person name="Logrieco A.F."/>
            <person name="MacCabe A."/>
            <person name="Maekelae M.R."/>
            <person name="Malavazi I."/>
            <person name="Melin P."/>
            <person name="Meyer V."/>
            <person name="Mielnichuk N."/>
            <person name="Miskei M."/>
            <person name="Molnar A.P."/>
            <person name="Mule G."/>
            <person name="Ngan C.Y."/>
            <person name="Orejas M."/>
            <person name="Orosz E."/>
            <person name="Ouedraogo J.P."/>
            <person name="Overkamp K.M."/>
            <person name="Park H.-S."/>
            <person name="Perrone G."/>
            <person name="Piumi F."/>
            <person name="Punt P.J."/>
            <person name="Ram A.F."/>
            <person name="Ramon A."/>
            <person name="Rauscher S."/>
            <person name="Record E."/>
            <person name="Riano-Pachon D.M."/>
            <person name="Robert V."/>
            <person name="Roehrig J."/>
            <person name="Ruller R."/>
            <person name="Salamov A."/>
            <person name="Salih N.S."/>
            <person name="Samson R.A."/>
            <person name="Sandor E."/>
            <person name="Sanguinetti M."/>
            <person name="Schuetze T."/>
            <person name="Sepcic K."/>
            <person name="Shelest E."/>
            <person name="Sherlock G."/>
            <person name="Sophianopoulou V."/>
            <person name="Squina F.M."/>
            <person name="Sun H."/>
            <person name="Susca A."/>
            <person name="Todd R.B."/>
            <person name="Tsang A."/>
            <person name="Unkles S.E."/>
            <person name="van de Wiele N."/>
            <person name="van Rossen-Uffink D."/>
            <person name="Oliveira J.V."/>
            <person name="Vesth T.C."/>
            <person name="Visser J."/>
            <person name="Yu J.-H."/>
            <person name="Zhou M."/>
            <person name="Andersen M.R."/>
            <person name="Archer D.B."/>
            <person name="Baker S.E."/>
            <person name="Benoit I."/>
            <person name="Brakhage A.A."/>
            <person name="Braus G.H."/>
            <person name="Fischer R."/>
            <person name="Frisvad J.C."/>
            <person name="Goldman G.H."/>
            <person name="Houbraken J."/>
            <person name="Oakley B."/>
            <person name="Pocsi I."/>
            <person name="Scazzocchio C."/>
            <person name="Seiboth B."/>
            <person name="vanKuyk P.A."/>
            <person name="Wortman J."/>
            <person name="Dyer P.S."/>
            <person name="Grigoriev I.V."/>
        </authorList>
    </citation>
    <scope>NUCLEOTIDE SEQUENCE [LARGE SCALE GENOMIC DNA]</scope>
    <source>
        <strain evidence="3">CBS 101740 / IMI 381727 / IBT 21946</strain>
    </source>
</reference>
<organism evidence="2 3">
    <name type="scientific">Aspergillus brasiliensis (strain CBS 101740 / IMI 381727 / IBT 21946)</name>
    <dbReference type="NCBI Taxonomy" id="767769"/>
    <lineage>
        <taxon>Eukaryota</taxon>
        <taxon>Fungi</taxon>
        <taxon>Dikarya</taxon>
        <taxon>Ascomycota</taxon>
        <taxon>Pezizomycotina</taxon>
        <taxon>Eurotiomycetes</taxon>
        <taxon>Eurotiomycetidae</taxon>
        <taxon>Eurotiales</taxon>
        <taxon>Aspergillaceae</taxon>
        <taxon>Aspergillus</taxon>
        <taxon>Aspergillus subgen. Circumdati</taxon>
    </lineage>
</organism>
<dbReference type="InterPro" id="IPR011009">
    <property type="entry name" value="Kinase-like_dom_sf"/>
</dbReference>
<accession>A0A1L9UQE1</accession>
<proteinExistence type="predicted"/>
<dbReference type="InterPro" id="IPR051678">
    <property type="entry name" value="AGP_Transferase"/>
</dbReference>